<evidence type="ECO:0008006" key="2">
    <source>
        <dbReference type="Google" id="ProtNLM"/>
    </source>
</evidence>
<dbReference type="Gene3D" id="3.40.50.2000">
    <property type="entry name" value="Glycogen Phosphorylase B"/>
    <property type="match status" value="2"/>
</dbReference>
<evidence type="ECO:0000313" key="1">
    <source>
        <dbReference type="EMBL" id="GAH22201.1"/>
    </source>
</evidence>
<dbReference type="SUPFAM" id="SSF53756">
    <property type="entry name" value="UDP-Glycosyltransferase/glycogen phosphorylase"/>
    <property type="match status" value="1"/>
</dbReference>
<organism evidence="1">
    <name type="scientific">marine sediment metagenome</name>
    <dbReference type="NCBI Taxonomy" id="412755"/>
    <lineage>
        <taxon>unclassified sequences</taxon>
        <taxon>metagenomes</taxon>
        <taxon>ecological metagenomes</taxon>
    </lineage>
</organism>
<dbReference type="EMBL" id="BARU01000561">
    <property type="protein sequence ID" value="GAH22201.1"/>
    <property type="molecule type" value="Genomic_DNA"/>
</dbReference>
<protein>
    <recommendedName>
        <fullName evidence="2">Glycosyl transferase family 1 domain-containing protein</fullName>
    </recommendedName>
</protein>
<name>X1DMM0_9ZZZZ</name>
<reference evidence="1" key="1">
    <citation type="journal article" date="2014" name="Front. Microbiol.">
        <title>High frequency of phylogenetically diverse reductive dehalogenase-homologous genes in deep subseafloor sedimentary metagenomes.</title>
        <authorList>
            <person name="Kawai M."/>
            <person name="Futagami T."/>
            <person name="Toyoda A."/>
            <person name="Takaki Y."/>
            <person name="Nishi S."/>
            <person name="Hori S."/>
            <person name="Arai W."/>
            <person name="Tsubouchi T."/>
            <person name="Morono Y."/>
            <person name="Uchiyama I."/>
            <person name="Ito T."/>
            <person name="Fujiyama A."/>
            <person name="Inagaki F."/>
            <person name="Takami H."/>
        </authorList>
    </citation>
    <scope>NUCLEOTIDE SEQUENCE</scope>
    <source>
        <strain evidence="1">Expedition CK06-06</strain>
    </source>
</reference>
<proteinExistence type="predicted"/>
<gene>
    <name evidence="1" type="ORF">S03H2_01815</name>
</gene>
<accession>X1DMM0</accession>
<comment type="caution">
    <text evidence="1">The sequence shown here is derived from an EMBL/GenBank/DDBJ whole genome shotgun (WGS) entry which is preliminary data.</text>
</comment>
<dbReference type="AlphaFoldDB" id="X1DMM0"/>
<sequence length="331" mass="38799">MHAELVAKEWIKKHDLTVFAPTLESAQDWHHQIIEKPDEDYVIRGYEQPMALGESGWIDDRLWKENYDILVVQGLALIPIQTLLKNWKKIKAKKILVVHEGKLPTYEDFYKCEFDGIVCFDSRYKSMLSRRYSPNKIHIIPYPCHPVVRGNKALVRKKLSISKEKIILFSFGRQPLKEYKDYLKVVEELKGEYEIKYVILRSDHKWNQKELPKFLDLRMEAAPTEKIYEYLHVADVHLIPKSPTDSVVVSSTAFQCLGALAPIVVPNTKHFELLEKEIVKYNNRKELKEAIIKLILDEDFRKDVLNSAEKYVNNNSSEKVAELFIKLFRDI</sequence>